<keyword evidence="9" id="KW-1185">Reference proteome</keyword>
<dbReference type="PANTHER" id="PTHR47967">
    <property type="entry name" value="OS07G0603500 PROTEIN-RELATED"/>
    <property type="match status" value="1"/>
</dbReference>
<accession>A0A6D2HEV6</accession>
<dbReference type="PROSITE" id="PS51767">
    <property type="entry name" value="PEPTIDASE_A1"/>
    <property type="match status" value="1"/>
</dbReference>
<dbReference type="Pfam" id="PF14543">
    <property type="entry name" value="TAXi_N"/>
    <property type="match status" value="1"/>
</dbReference>
<proteinExistence type="inferred from homology"/>
<evidence type="ECO:0000256" key="5">
    <source>
        <dbReference type="ARBA" id="ARBA00023180"/>
    </source>
</evidence>
<keyword evidence="6" id="KW-0732">Signal</keyword>
<dbReference type="InterPro" id="IPR034161">
    <property type="entry name" value="Pepsin-like_plant"/>
</dbReference>
<feature type="signal peptide" evidence="6">
    <location>
        <begin position="1"/>
        <end position="24"/>
    </location>
</feature>
<dbReference type="GO" id="GO:0005576">
    <property type="term" value="C:extracellular region"/>
    <property type="evidence" value="ECO:0007669"/>
    <property type="project" value="TreeGrafter"/>
</dbReference>
<keyword evidence="5" id="KW-0325">Glycoprotein</keyword>
<evidence type="ECO:0000313" key="9">
    <source>
        <dbReference type="Proteomes" id="UP000467841"/>
    </source>
</evidence>
<dbReference type="Gene3D" id="2.40.70.10">
    <property type="entry name" value="Acid Proteases"/>
    <property type="match status" value="2"/>
</dbReference>
<dbReference type="Proteomes" id="UP000467841">
    <property type="component" value="Unassembled WGS sequence"/>
</dbReference>
<dbReference type="OrthoDB" id="2747330at2759"/>
<dbReference type="InterPro" id="IPR021109">
    <property type="entry name" value="Peptidase_aspartic_dom_sf"/>
</dbReference>
<organism evidence="8 9">
    <name type="scientific">Microthlaspi erraticum</name>
    <dbReference type="NCBI Taxonomy" id="1685480"/>
    <lineage>
        <taxon>Eukaryota</taxon>
        <taxon>Viridiplantae</taxon>
        <taxon>Streptophyta</taxon>
        <taxon>Embryophyta</taxon>
        <taxon>Tracheophyta</taxon>
        <taxon>Spermatophyta</taxon>
        <taxon>Magnoliopsida</taxon>
        <taxon>eudicotyledons</taxon>
        <taxon>Gunneridae</taxon>
        <taxon>Pentapetalae</taxon>
        <taxon>rosids</taxon>
        <taxon>malvids</taxon>
        <taxon>Brassicales</taxon>
        <taxon>Brassicaceae</taxon>
        <taxon>Coluteocarpeae</taxon>
        <taxon>Microthlaspi</taxon>
    </lineage>
</organism>
<evidence type="ECO:0000256" key="1">
    <source>
        <dbReference type="ARBA" id="ARBA00007447"/>
    </source>
</evidence>
<keyword evidence="4" id="KW-0378">Hydrolase</keyword>
<evidence type="ECO:0000313" key="8">
    <source>
        <dbReference type="EMBL" id="CAA7012870.1"/>
    </source>
</evidence>
<gene>
    <name evidence="8" type="ORF">MERR_LOCUS104</name>
</gene>
<feature type="domain" description="Peptidase A1" evidence="7">
    <location>
        <begin position="87"/>
        <end position="433"/>
    </location>
</feature>
<evidence type="ECO:0000256" key="6">
    <source>
        <dbReference type="SAM" id="SignalP"/>
    </source>
</evidence>
<dbReference type="Pfam" id="PF14541">
    <property type="entry name" value="TAXi_C"/>
    <property type="match status" value="1"/>
</dbReference>
<dbReference type="GO" id="GO:0006508">
    <property type="term" value="P:proteolysis"/>
    <property type="evidence" value="ECO:0007669"/>
    <property type="project" value="UniProtKB-KW"/>
</dbReference>
<dbReference type="InterPro" id="IPR032799">
    <property type="entry name" value="TAXi_C"/>
</dbReference>
<keyword evidence="2" id="KW-0645">Protease</keyword>
<evidence type="ECO:0000256" key="2">
    <source>
        <dbReference type="ARBA" id="ARBA00022670"/>
    </source>
</evidence>
<comment type="caution">
    <text evidence="8">The sequence shown here is derived from an EMBL/GenBank/DDBJ whole genome shotgun (WGS) entry which is preliminary data.</text>
</comment>
<keyword evidence="3" id="KW-0064">Aspartyl protease</keyword>
<evidence type="ECO:0000256" key="4">
    <source>
        <dbReference type="ARBA" id="ARBA00022801"/>
    </source>
</evidence>
<comment type="similarity">
    <text evidence="1">Belongs to the peptidase A1 family.</text>
</comment>
<reference evidence="8" key="1">
    <citation type="submission" date="2020-01" db="EMBL/GenBank/DDBJ databases">
        <authorList>
            <person name="Mishra B."/>
        </authorList>
    </citation>
    <scope>NUCLEOTIDE SEQUENCE [LARGE SCALE GENOMIC DNA]</scope>
</reference>
<dbReference type="FunFam" id="2.40.70.10:FF:000033">
    <property type="entry name" value="Aspartyl protease family protein"/>
    <property type="match status" value="1"/>
</dbReference>
<sequence length="443" mass="48814">MAMYVTSLFFLILCFIASFHLLSASPQTRPPTSLHINLVHTGFMHAQDQNYISHIQTASTERLNYLRAKATGNFIAHITPLQSPPAFLANVSIGVPPVTQMLHMDTASSLLWLQCRPCSSCYPQNFPIYDPSSSFTYQHEPCETSLSSFPYLTFDPETGVCSYSITYMDGSRSSGTLASETLTFNTIYEWSIATLPYVVFGCGNDNDVGPYQSSLSGVLGLGYGNLSLVRRFGSKFSYCFDRLSNPSYPYNVLVIGDDGAEIMGDKTPLEIHNGLYYLTLEGISVDGKSLPIDPHVFQRDYKTGDGGTIIDTGCSITSLVRVAYDALMNEIGVFLDRRFKPVVNNKNPMKCYVGDFDRDLVRLGFPVVNFHFSGGAELSLDVKSLFMKAQTGAASFCLTIMPSVDEDLSVIGAMSQQGYNVGYDLEAKVVSFDRIDCGILFDN</sequence>
<dbReference type="EMBL" id="CACVBM020000011">
    <property type="protein sequence ID" value="CAA7012870.1"/>
    <property type="molecule type" value="Genomic_DNA"/>
</dbReference>
<dbReference type="GO" id="GO:0004190">
    <property type="term" value="F:aspartic-type endopeptidase activity"/>
    <property type="evidence" value="ECO:0007669"/>
    <property type="project" value="UniProtKB-KW"/>
</dbReference>
<evidence type="ECO:0000256" key="3">
    <source>
        <dbReference type="ARBA" id="ARBA00022750"/>
    </source>
</evidence>
<dbReference type="InterPro" id="IPR032861">
    <property type="entry name" value="TAXi_N"/>
</dbReference>
<dbReference type="PANTHER" id="PTHR47967:SF13">
    <property type="entry name" value="ASPARTYL PROTEASE UND-RELATED"/>
    <property type="match status" value="1"/>
</dbReference>
<feature type="chain" id="PRO_5025692424" description="Peptidase A1 domain-containing protein" evidence="6">
    <location>
        <begin position="25"/>
        <end position="443"/>
    </location>
</feature>
<dbReference type="InterPro" id="IPR051708">
    <property type="entry name" value="Plant_Aspart_Prot_A1"/>
</dbReference>
<evidence type="ECO:0000259" key="7">
    <source>
        <dbReference type="PROSITE" id="PS51767"/>
    </source>
</evidence>
<name>A0A6D2HEV6_9BRAS</name>
<protein>
    <recommendedName>
        <fullName evidence="7">Peptidase A1 domain-containing protein</fullName>
    </recommendedName>
</protein>
<dbReference type="AlphaFoldDB" id="A0A6D2HEV6"/>
<dbReference type="CDD" id="cd05476">
    <property type="entry name" value="pepsin_A_like_plant"/>
    <property type="match status" value="1"/>
</dbReference>
<dbReference type="InterPro" id="IPR033121">
    <property type="entry name" value="PEPTIDASE_A1"/>
</dbReference>
<dbReference type="SUPFAM" id="SSF50630">
    <property type="entry name" value="Acid proteases"/>
    <property type="match status" value="1"/>
</dbReference>